<keyword evidence="3" id="KW-0064">Aspartyl protease</keyword>
<dbReference type="Pfam" id="PF00026">
    <property type="entry name" value="Asp"/>
    <property type="match status" value="1"/>
</dbReference>
<dbReference type="InterPro" id="IPR034163">
    <property type="entry name" value="Aspergillopepsin-like_cat_dom"/>
</dbReference>
<keyword evidence="7" id="KW-1015">Disulfide bond</keyword>
<comment type="caution">
    <text evidence="9">The sequence shown here is derived from an EMBL/GenBank/DDBJ whole genome shotgun (WGS) entry which is preliminary data.</text>
</comment>
<sequence length="402" mass="43283">MAIIAFTGAVFASPVQIEKRSAFTVEQVLRSIRLKNGPAQIVKTLNKYGKEIPAHLVKAAEYMANNTVVTAALESGTVAANPLGRYDELYLSPVVVGGKILHLDIDTGSADLWVYSSLQSSHQVGAHGFYITNPAKLMYGYDWEVSYADGSSAYGVVYIDTVSIGGVTATSQAVEAASTVSKSIREMEDIDGVLGLGFGSLNTVLPKRQRTFFDSVKSHLAMPLFAAQLRYHGQGSYDFGFIDSSKYTGPITYVPVDNSRGHWGFISTGYSIGTGDNINWKIDAILDTATTLVFLDTNIVEKYYSQIKGGRFSRSSGGFVFSCEETPPDFAIIVGGVKQNIPGAYINYAPLGNGKCFGGLQSNAGIGFSILGDVFLKSKYIIFDQTTNDPRAGFAQQVGIPH</sequence>
<gene>
    <name evidence="10" type="ORF">Ptr86124_005184</name>
    <name evidence="9" type="ORF">PtrM4_078940</name>
</gene>
<comment type="similarity">
    <text evidence="1">Belongs to the peptidase A1 family.</text>
</comment>
<dbReference type="GO" id="GO:0004190">
    <property type="term" value="F:aspartic-type endopeptidase activity"/>
    <property type="evidence" value="ECO:0007669"/>
    <property type="project" value="UniProtKB-KW"/>
</dbReference>
<dbReference type="Proteomes" id="UP000245464">
    <property type="component" value="Chromosome 3"/>
</dbReference>
<evidence type="ECO:0000256" key="6">
    <source>
        <dbReference type="ARBA" id="ARBA00055396"/>
    </source>
</evidence>
<reference evidence="10" key="3">
    <citation type="journal article" date="2022" name="bioRxiv">
        <title>A global pangenome for the wheat fungal pathogen Pyrenophora tritici-repentis and prediction of effector protein structural homology.</title>
        <authorList>
            <person name="Moolhuijzen P."/>
            <person name="See P.T."/>
            <person name="Shi G."/>
            <person name="Powell H.R."/>
            <person name="Cockram J."/>
            <person name="Jorgensen L.N."/>
            <person name="Benslimane H."/>
            <person name="Strelkov S.E."/>
            <person name="Turner J."/>
            <person name="Liu Z."/>
            <person name="Moffat C.S."/>
        </authorList>
    </citation>
    <scope>NUCLEOTIDE SEQUENCE</scope>
    <source>
        <strain evidence="10">86-124</strain>
    </source>
</reference>
<keyword evidence="12" id="KW-1185">Reference proteome</keyword>
<feature type="disulfide bond" evidence="7">
    <location>
        <begin position="323"/>
        <end position="356"/>
    </location>
</feature>
<dbReference type="FunFam" id="2.40.70.10:FF:000024">
    <property type="entry name" value="Endothiapepsin"/>
    <property type="match status" value="1"/>
</dbReference>
<dbReference type="Proteomes" id="UP000249757">
    <property type="component" value="Unassembled WGS sequence"/>
</dbReference>
<evidence type="ECO:0000256" key="4">
    <source>
        <dbReference type="ARBA" id="ARBA00022801"/>
    </source>
</evidence>
<evidence type="ECO:0000313" key="10">
    <source>
        <dbReference type="EMBL" id="KAI1516647.1"/>
    </source>
</evidence>
<organism evidence="9 11">
    <name type="scientific">Pyrenophora tritici-repentis</name>
    <dbReference type="NCBI Taxonomy" id="45151"/>
    <lineage>
        <taxon>Eukaryota</taxon>
        <taxon>Fungi</taxon>
        <taxon>Dikarya</taxon>
        <taxon>Ascomycota</taxon>
        <taxon>Pezizomycotina</taxon>
        <taxon>Dothideomycetes</taxon>
        <taxon>Pleosporomycetidae</taxon>
        <taxon>Pleosporales</taxon>
        <taxon>Pleosporineae</taxon>
        <taxon>Pleosporaceae</taxon>
        <taxon>Pyrenophora</taxon>
    </lineage>
</organism>
<protein>
    <submittedName>
        <fullName evidence="9">Asp multi-domain protein</fullName>
    </submittedName>
    <submittedName>
        <fullName evidence="10">Eukaryotic aspartyl protease</fullName>
    </submittedName>
</protein>
<reference evidence="9" key="1">
    <citation type="journal article" date="2018" name="BMC Genomics">
        <title>Comparative genomics of the wheat fungal pathogen Pyrenophora tritici-repentis reveals chromosomal variations and genome plasticity.</title>
        <authorList>
            <person name="Moolhuijzen P."/>
            <person name="See P.T."/>
            <person name="Hane J.K."/>
            <person name="Shi G."/>
            <person name="Liu Z."/>
            <person name="Oliver R.P."/>
            <person name="Moffat C.S."/>
        </authorList>
    </citation>
    <scope>NUCLEOTIDE SEQUENCE [LARGE SCALE GENOMIC DNA]</scope>
    <source>
        <strain evidence="9">M4</strain>
    </source>
</reference>
<keyword evidence="4" id="KW-0378">Hydrolase</keyword>
<evidence type="ECO:0000256" key="1">
    <source>
        <dbReference type="ARBA" id="ARBA00007447"/>
    </source>
</evidence>
<dbReference type="EMBL" id="NQIK02000003">
    <property type="protein sequence ID" value="KAF7572989.1"/>
    <property type="molecule type" value="Genomic_DNA"/>
</dbReference>
<dbReference type="OrthoDB" id="2747330at2759"/>
<evidence type="ECO:0000256" key="2">
    <source>
        <dbReference type="ARBA" id="ARBA00022670"/>
    </source>
</evidence>
<evidence type="ECO:0000313" key="11">
    <source>
        <dbReference type="Proteomes" id="UP000245464"/>
    </source>
</evidence>
<keyword evidence="5" id="KW-0325">Glycoprotein</keyword>
<feature type="domain" description="Peptidase A1" evidence="8">
    <location>
        <begin position="90"/>
        <end position="395"/>
    </location>
</feature>
<dbReference type="PRINTS" id="PR00792">
    <property type="entry name" value="PEPSIN"/>
</dbReference>
<dbReference type="GO" id="GO:0006508">
    <property type="term" value="P:proteolysis"/>
    <property type="evidence" value="ECO:0007669"/>
    <property type="project" value="UniProtKB-KW"/>
</dbReference>
<dbReference type="Gene3D" id="2.40.70.10">
    <property type="entry name" value="Acid Proteases"/>
    <property type="match status" value="2"/>
</dbReference>
<accession>A0A2W1FA10</accession>
<dbReference type="InterPro" id="IPR001461">
    <property type="entry name" value="Aspartic_peptidase_A1"/>
</dbReference>
<dbReference type="OMA" id="NRLGWAP"/>
<evidence type="ECO:0000313" key="9">
    <source>
        <dbReference type="EMBL" id="KAF7572989.1"/>
    </source>
</evidence>
<evidence type="ECO:0000256" key="7">
    <source>
        <dbReference type="PIRSR" id="PIRSR601461-2"/>
    </source>
</evidence>
<name>A0A2W1FA10_9PLEO</name>
<dbReference type="AlphaFoldDB" id="A0A2W1FA10"/>
<dbReference type="InterPro" id="IPR033121">
    <property type="entry name" value="PEPTIDASE_A1"/>
</dbReference>
<dbReference type="SUPFAM" id="SSF50630">
    <property type="entry name" value="Acid proteases"/>
    <property type="match status" value="1"/>
</dbReference>
<dbReference type="PROSITE" id="PS51767">
    <property type="entry name" value="PEPTIDASE_A1"/>
    <property type="match status" value="1"/>
</dbReference>
<proteinExistence type="inferred from homology"/>
<reference evidence="10" key="2">
    <citation type="submission" date="2021-05" db="EMBL/GenBank/DDBJ databases">
        <authorList>
            <person name="Moolhuijzen P.M."/>
            <person name="Moffat C.S."/>
        </authorList>
    </citation>
    <scope>NUCLEOTIDE SEQUENCE</scope>
    <source>
        <strain evidence="10">86-124</strain>
    </source>
</reference>
<evidence type="ECO:0000313" key="12">
    <source>
        <dbReference type="Proteomes" id="UP000249757"/>
    </source>
</evidence>
<dbReference type="PANTHER" id="PTHR47966:SF2">
    <property type="entry name" value="ASPERGILLOPEPSIN-1-RELATED"/>
    <property type="match status" value="1"/>
</dbReference>
<reference evidence="12" key="4">
    <citation type="journal article" date="2022" name="Microb. Genom.">
        <title>A global pangenome for the wheat fungal pathogen Pyrenophora tritici-repentis and prediction of effector protein structural homology.</title>
        <authorList>
            <person name="Moolhuijzen P.M."/>
            <person name="See P.T."/>
            <person name="Shi G."/>
            <person name="Powell H.R."/>
            <person name="Cockram J."/>
            <person name="Jorgensen L.N."/>
            <person name="Benslimane H."/>
            <person name="Strelkov S.E."/>
            <person name="Turner J."/>
            <person name="Liu Z."/>
            <person name="Moffat C.S."/>
        </authorList>
    </citation>
    <scope>NUCLEOTIDE SEQUENCE [LARGE SCALE GENOMIC DNA]</scope>
</reference>
<dbReference type="InterPro" id="IPR021109">
    <property type="entry name" value="Peptidase_aspartic_dom_sf"/>
</dbReference>
<keyword evidence="2 10" id="KW-0645">Protease</keyword>
<evidence type="ECO:0000256" key="3">
    <source>
        <dbReference type="ARBA" id="ARBA00022750"/>
    </source>
</evidence>
<dbReference type="EMBL" id="NRDI02000005">
    <property type="protein sequence ID" value="KAI1516647.1"/>
    <property type="molecule type" value="Genomic_DNA"/>
</dbReference>
<comment type="function">
    <text evidence="6">Secreted aspartic endopeptidase that allows assimilation of proteinaceous substrates. The scissile peptide bond is attacked by a nucleophilic water molecule activated by two aspartic residues in the active site. Shows a broad primary substrate specificity. Favors hydrophobic residues at the P1 and P1' positions.</text>
</comment>
<dbReference type="CDD" id="cd06097">
    <property type="entry name" value="Aspergillopepsin_like"/>
    <property type="match status" value="1"/>
</dbReference>
<dbReference type="PANTHER" id="PTHR47966">
    <property type="entry name" value="BETA-SITE APP-CLEAVING ENZYME, ISOFORM A-RELATED"/>
    <property type="match status" value="1"/>
</dbReference>
<evidence type="ECO:0000259" key="8">
    <source>
        <dbReference type="PROSITE" id="PS51767"/>
    </source>
</evidence>
<dbReference type="FunFam" id="2.40.70.10:FF:000026">
    <property type="entry name" value="Endothiapepsin"/>
    <property type="match status" value="1"/>
</dbReference>
<evidence type="ECO:0000256" key="5">
    <source>
        <dbReference type="ARBA" id="ARBA00023180"/>
    </source>
</evidence>